<accession>A0A8J5JNY5</accession>
<dbReference type="EMBL" id="JAHLQT010035946">
    <property type="protein sequence ID" value="KAG7158038.1"/>
    <property type="molecule type" value="Genomic_DNA"/>
</dbReference>
<proteinExistence type="predicted"/>
<reference evidence="1" key="1">
    <citation type="journal article" date="2021" name="Sci. Adv.">
        <title>The American lobster genome reveals insights on longevity, neural, and immune adaptations.</title>
        <authorList>
            <person name="Polinski J.M."/>
            <person name="Zimin A.V."/>
            <person name="Clark K.F."/>
            <person name="Kohn A.B."/>
            <person name="Sadowski N."/>
            <person name="Timp W."/>
            <person name="Ptitsyn A."/>
            <person name="Khanna P."/>
            <person name="Romanova D.Y."/>
            <person name="Williams P."/>
            <person name="Greenwood S.J."/>
            <person name="Moroz L.L."/>
            <person name="Walt D.R."/>
            <person name="Bodnar A.G."/>
        </authorList>
    </citation>
    <scope>NUCLEOTIDE SEQUENCE</scope>
    <source>
        <strain evidence="1">GMGI-L3</strain>
    </source>
</reference>
<dbReference type="AlphaFoldDB" id="A0A8J5JNY5"/>
<sequence length="185" mass="20966">MQYVQKAYFTNMQSLNEMGNQFSNNSTNLLVLHSRDLANPAVVETKIGEEHYDGYVKGCIIDVAKPIAHPIKCNNFLSSVDLQLYIASQVRDGDLDKVFEEHEDQEYPPALSQFAVIVHVLQPVSAKTFCDHVMHVYLPYIESQLLKAFRVDVVIKAGTRQGKGKGVRKHLEATSVISRNWQEFL</sequence>
<feature type="non-terminal residue" evidence="1">
    <location>
        <position position="1"/>
    </location>
</feature>
<evidence type="ECO:0000313" key="1">
    <source>
        <dbReference type="EMBL" id="KAG7158038.1"/>
    </source>
</evidence>
<comment type="caution">
    <text evidence="1">The sequence shown here is derived from an EMBL/GenBank/DDBJ whole genome shotgun (WGS) entry which is preliminary data.</text>
</comment>
<protein>
    <submittedName>
        <fullName evidence="1">Uncharacterized protein</fullName>
    </submittedName>
</protein>
<keyword evidence="2" id="KW-1185">Reference proteome</keyword>
<name>A0A8J5JNY5_HOMAM</name>
<organism evidence="1 2">
    <name type="scientific">Homarus americanus</name>
    <name type="common">American lobster</name>
    <dbReference type="NCBI Taxonomy" id="6706"/>
    <lineage>
        <taxon>Eukaryota</taxon>
        <taxon>Metazoa</taxon>
        <taxon>Ecdysozoa</taxon>
        <taxon>Arthropoda</taxon>
        <taxon>Crustacea</taxon>
        <taxon>Multicrustacea</taxon>
        <taxon>Malacostraca</taxon>
        <taxon>Eumalacostraca</taxon>
        <taxon>Eucarida</taxon>
        <taxon>Decapoda</taxon>
        <taxon>Pleocyemata</taxon>
        <taxon>Astacidea</taxon>
        <taxon>Nephropoidea</taxon>
        <taxon>Nephropidae</taxon>
        <taxon>Homarus</taxon>
    </lineage>
</organism>
<dbReference type="Proteomes" id="UP000747542">
    <property type="component" value="Unassembled WGS sequence"/>
</dbReference>
<gene>
    <name evidence="1" type="ORF">Hamer_G014922</name>
</gene>
<evidence type="ECO:0000313" key="2">
    <source>
        <dbReference type="Proteomes" id="UP000747542"/>
    </source>
</evidence>